<dbReference type="Gene3D" id="3.40.50.1820">
    <property type="entry name" value="alpha/beta hydrolase"/>
    <property type="match status" value="1"/>
</dbReference>
<accession>A0ABT1GZQ9</accession>
<reference evidence="2 3" key="1">
    <citation type="submission" date="2022-06" db="EMBL/GenBank/DDBJ databases">
        <title>Genomic Encyclopedia of Archaeal and Bacterial Type Strains, Phase II (KMG-II): from individual species to whole genera.</title>
        <authorList>
            <person name="Goeker M."/>
        </authorList>
    </citation>
    <scope>NUCLEOTIDE SEQUENCE [LARGE SCALE GENOMIC DNA]</scope>
    <source>
        <strain evidence="2 3">DSM 45037</strain>
    </source>
</reference>
<gene>
    <name evidence="2" type="ORF">LX12_001553</name>
</gene>
<evidence type="ECO:0000259" key="1">
    <source>
        <dbReference type="Pfam" id="PF00561"/>
    </source>
</evidence>
<dbReference type="Proteomes" id="UP001205740">
    <property type="component" value="Unassembled WGS sequence"/>
</dbReference>
<comment type="caution">
    <text evidence="2">The sequence shown here is derived from an EMBL/GenBank/DDBJ whole genome shotgun (WGS) entry which is preliminary data.</text>
</comment>
<dbReference type="PRINTS" id="PR00111">
    <property type="entry name" value="ABHYDROLASE"/>
</dbReference>
<dbReference type="PANTHER" id="PTHR43798">
    <property type="entry name" value="MONOACYLGLYCEROL LIPASE"/>
    <property type="match status" value="1"/>
</dbReference>
<keyword evidence="3" id="KW-1185">Reference proteome</keyword>
<dbReference type="SUPFAM" id="SSF53474">
    <property type="entry name" value="alpha/beta-Hydrolases"/>
    <property type="match status" value="1"/>
</dbReference>
<sequence length="276" mass="29350">MHRSFASVMIGSVPDLEITRPGAVLACDPPSAGTPITVVAHGMSSSREAMDGDGVFDWSPVGEDGRGLVRYDARGHGRSTGGTDPVDFTWTWLAEDLLAVIETVSPDGPVDVIGMSMGTASALYAALRAPDRIRRLVLAIPPTAWDTRASHVAGYRDGADIVDEAGIDAFLAAAAEQPQPPILETLQRRPYTADVRAECFAALLRGAADSDLPDPAELTRVTHPTLLLPWDTDPGHPVSTAERLADALPNATLQIARTPDEVRGWGRDAARFLTQA</sequence>
<evidence type="ECO:0000313" key="3">
    <source>
        <dbReference type="Proteomes" id="UP001205740"/>
    </source>
</evidence>
<dbReference type="EMBL" id="JAMTCG010000003">
    <property type="protein sequence ID" value="MCP2160366.1"/>
    <property type="molecule type" value="Genomic_DNA"/>
</dbReference>
<proteinExistence type="predicted"/>
<dbReference type="InterPro" id="IPR000073">
    <property type="entry name" value="AB_hydrolase_1"/>
</dbReference>
<protein>
    <submittedName>
        <fullName evidence="2">Pimeloyl-ACP methyl ester carboxylesterase</fullName>
    </submittedName>
</protein>
<organism evidence="2 3">
    <name type="scientific">Williamsia serinedens</name>
    <dbReference type="NCBI Taxonomy" id="391736"/>
    <lineage>
        <taxon>Bacteria</taxon>
        <taxon>Bacillati</taxon>
        <taxon>Actinomycetota</taxon>
        <taxon>Actinomycetes</taxon>
        <taxon>Mycobacteriales</taxon>
        <taxon>Nocardiaceae</taxon>
        <taxon>Williamsia</taxon>
    </lineage>
</organism>
<dbReference type="InterPro" id="IPR050266">
    <property type="entry name" value="AB_hydrolase_sf"/>
</dbReference>
<dbReference type="InterPro" id="IPR029058">
    <property type="entry name" value="AB_hydrolase_fold"/>
</dbReference>
<evidence type="ECO:0000313" key="2">
    <source>
        <dbReference type="EMBL" id="MCP2160366.1"/>
    </source>
</evidence>
<name>A0ABT1GZQ9_9NOCA</name>
<feature type="domain" description="AB hydrolase-1" evidence="1">
    <location>
        <begin position="63"/>
        <end position="147"/>
    </location>
</feature>
<dbReference type="PANTHER" id="PTHR43798:SF5">
    <property type="entry name" value="MONOACYLGLYCEROL LIPASE ABHD6"/>
    <property type="match status" value="1"/>
</dbReference>
<dbReference type="Pfam" id="PF00561">
    <property type="entry name" value="Abhydrolase_1"/>
    <property type="match status" value="1"/>
</dbReference>